<reference evidence="1 2" key="1">
    <citation type="journal article" date="2019" name="Gigascience">
        <title>Whole-genome sequence of the oriental lung fluke Paragonimus westermani.</title>
        <authorList>
            <person name="Oey H."/>
            <person name="Zakrzewski M."/>
            <person name="Narain K."/>
            <person name="Devi K.R."/>
            <person name="Agatsuma T."/>
            <person name="Nawaratna S."/>
            <person name="Gobert G.N."/>
            <person name="Jones M.K."/>
            <person name="Ragan M.A."/>
            <person name="McManus D.P."/>
            <person name="Krause L."/>
        </authorList>
    </citation>
    <scope>NUCLEOTIDE SEQUENCE [LARGE SCALE GENOMIC DNA]</scope>
    <source>
        <strain evidence="1 2">IND2009</strain>
    </source>
</reference>
<evidence type="ECO:0000313" key="2">
    <source>
        <dbReference type="Proteomes" id="UP000324629"/>
    </source>
</evidence>
<dbReference type="EMBL" id="QNGE01021509">
    <property type="protein sequence ID" value="KAA3669870.1"/>
    <property type="molecule type" value="Genomic_DNA"/>
</dbReference>
<sequence length="32" mass="3858">MFALQFWVLASYCISVFRSTFTFTHIWTARII</sequence>
<dbReference type="Proteomes" id="UP000324629">
    <property type="component" value="Unassembled WGS sequence"/>
</dbReference>
<evidence type="ECO:0000313" key="1">
    <source>
        <dbReference type="EMBL" id="KAA3669870.1"/>
    </source>
</evidence>
<keyword evidence="2" id="KW-1185">Reference proteome</keyword>
<protein>
    <submittedName>
        <fullName evidence="1">Uncharacterized protein</fullName>
    </submittedName>
</protein>
<gene>
    <name evidence="1" type="ORF">DEA37_0002463</name>
</gene>
<proteinExistence type="predicted"/>
<comment type="caution">
    <text evidence="1">The sequence shown here is derived from an EMBL/GenBank/DDBJ whole genome shotgun (WGS) entry which is preliminary data.</text>
</comment>
<organism evidence="1 2">
    <name type="scientific">Paragonimus westermani</name>
    <dbReference type="NCBI Taxonomy" id="34504"/>
    <lineage>
        <taxon>Eukaryota</taxon>
        <taxon>Metazoa</taxon>
        <taxon>Spiralia</taxon>
        <taxon>Lophotrochozoa</taxon>
        <taxon>Platyhelminthes</taxon>
        <taxon>Trematoda</taxon>
        <taxon>Digenea</taxon>
        <taxon>Plagiorchiida</taxon>
        <taxon>Troglotremata</taxon>
        <taxon>Troglotrematidae</taxon>
        <taxon>Paragonimus</taxon>
    </lineage>
</organism>
<accession>A0A5J4N3E1</accession>
<name>A0A5J4N3E1_9TREM</name>
<dbReference type="AlphaFoldDB" id="A0A5J4N3E1"/>